<dbReference type="Proteomes" id="UP001153321">
    <property type="component" value="Chromosome 28"/>
</dbReference>
<sequence length="230" mass="26352">MEDDRERRDINDGNAGHEIDSDDWVTTPDVNNIEHIQLDFSRLPDQKRKTKNLELPDFPMLSHESNLGDMLQDADLNEYNADCPTVCPSRDVLVCARCQHGIFKTFISVCHMRMFACHHKDEILQLVSRSPCILSAPYLSEDGMEPQGRVVEADDDDIILRYIICRDHERTDPDGQPGDPRCSFPLVIKTNKYFYDFRNVPHPLDLHLITPTKVSKVSKVSNEAVKSQDD</sequence>
<name>A0A9P0ICP8_SPOLI</name>
<evidence type="ECO:0000313" key="3">
    <source>
        <dbReference type="Proteomes" id="UP001153321"/>
    </source>
</evidence>
<protein>
    <submittedName>
        <fullName evidence="2">Uncharacterized protein</fullName>
    </submittedName>
</protein>
<dbReference type="AlphaFoldDB" id="A0A9P0ICP8"/>
<feature type="region of interest" description="Disordered" evidence="1">
    <location>
        <begin position="1"/>
        <end position="21"/>
    </location>
</feature>
<dbReference type="EMBL" id="LR824559">
    <property type="protein sequence ID" value="CAH1642810.1"/>
    <property type="molecule type" value="Genomic_DNA"/>
</dbReference>
<accession>A0A9P0ICP8</accession>
<reference evidence="2" key="1">
    <citation type="submission" date="2022-02" db="EMBL/GenBank/DDBJ databases">
        <authorList>
            <person name="King R."/>
        </authorList>
    </citation>
    <scope>NUCLEOTIDE SEQUENCE</scope>
</reference>
<dbReference type="Gene3D" id="3.30.60.30">
    <property type="match status" value="1"/>
</dbReference>
<evidence type="ECO:0000313" key="2">
    <source>
        <dbReference type="EMBL" id="CAH1642810.1"/>
    </source>
</evidence>
<feature type="compositionally biased region" description="Basic and acidic residues" evidence="1">
    <location>
        <begin position="1"/>
        <end position="19"/>
    </location>
</feature>
<evidence type="ECO:0000256" key="1">
    <source>
        <dbReference type="SAM" id="MobiDB-lite"/>
    </source>
</evidence>
<organism evidence="2 3">
    <name type="scientific">Spodoptera littoralis</name>
    <name type="common">Egyptian cotton leafworm</name>
    <dbReference type="NCBI Taxonomy" id="7109"/>
    <lineage>
        <taxon>Eukaryota</taxon>
        <taxon>Metazoa</taxon>
        <taxon>Ecdysozoa</taxon>
        <taxon>Arthropoda</taxon>
        <taxon>Hexapoda</taxon>
        <taxon>Insecta</taxon>
        <taxon>Pterygota</taxon>
        <taxon>Neoptera</taxon>
        <taxon>Endopterygota</taxon>
        <taxon>Lepidoptera</taxon>
        <taxon>Glossata</taxon>
        <taxon>Ditrysia</taxon>
        <taxon>Noctuoidea</taxon>
        <taxon>Noctuidae</taxon>
        <taxon>Amphipyrinae</taxon>
        <taxon>Spodoptera</taxon>
    </lineage>
</organism>
<proteinExistence type="predicted"/>
<keyword evidence="3" id="KW-1185">Reference proteome</keyword>
<gene>
    <name evidence="2" type="ORF">SPLIT_LOCUS8166</name>
</gene>